<name>A0ABP5F6Z9_9MICO</name>
<dbReference type="PRINTS" id="PR00164">
    <property type="entry name" value="ABC2TRNSPORT"/>
</dbReference>
<dbReference type="EMBL" id="BAAANO010000038">
    <property type="protein sequence ID" value="GAA2015624.1"/>
    <property type="molecule type" value="Genomic_DNA"/>
</dbReference>
<keyword evidence="9" id="KW-0046">Antibiotic resistance</keyword>
<keyword evidence="3 10" id="KW-0813">Transport</keyword>
<evidence type="ECO:0000313" key="13">
    <source>
        <dbReference type="Proteomes" id="UP001500755"/>
    </source>
</evidence>
<evidence type="ECO:0000313" key="12">
    <source>
        <dbReference type="EMBL" id="GAA2015624.1"/>
    </source>
</evidence>
<evidence type="ECO:0000256" key="7">
    <source>
        <dbReference type="ARBA" id="ARBA00022989"/>
    </source>
</evidence>
<evidence type="ECO:0000256" key="3">
    <source>
        <dbReference type="ARBA" id="ARBA00022448"/>
    </source>
</evidence>
<evidence type="ECO:0000256" key="5">
    <source>
        <dbReference type="ARBA" id="ARBA00022519"/>
    </source>
</evidence>
<organism evidence="12 13">
    <name type="scientific">Brevibacterium samyangense</name>
    <dbReference type="NCBI Taxonomy" id="366888"/>
    <lineage>
        <taxon>Bacteria</taxon>
        <taxon>Bacillati</taxon>
        <taxon>Actinomycetota</taxon>
        <taxon>Actinomycetes</taxon>
        <taxon>Micrococcales</taxon>
        <taxon>Brevibacteriaceae</taxon>
        <taxon>Brevibacterium</taxon>
    </lineage>
</organism>
<proteinExistence type="inferred from homology"/>
<gene>
    <name evidence="12" type="ORF">GCM10009755_29250</name>
</gene>
<dbReference type="Pfam" id="PF01061">
    <property type="entry name" value="ABC2_membrane"/>
    <property type="match status" value="1"/>
</dbReference>
<reference evidence="13" key="1">
    <citation type="journal article" date="2019" name="Int. J. Syst. Evol. Microbiol.">
        <title>The Global Catalogue of Microorganisms (GCM) 10K type strain sequencing project: providing services to taxonomists for standard genome sequencing and annotation.</title>
        <authorList>
            <consortium name="The Broad Institute Genomics Platform"/>
            <consortium name="The Broad Institute Genome Sequencing Center for Infectious Disease"/>
            <person name="Wu L."/>
            <person name="Ma J."/>
        </authorList>
    </citation>
    <scope>NUCLEOTIDE SEQUENCE [LARGE SCALE GENOMIC DNA]</scope>
    <source>
        <strain evidence="13">JCM 14546</strain>
    </source>
</reference>
<keyword evidence="6 10" id="KW-0812">Transmembrane</keyword>
<evidence type="ECO:0000259" key="11">
    <source>
        <dbReference type="PROSITE" id="PS51012"/>
    </source>
</evidence>
<accession>A0ABP5F6Z9</accession>
<dbReference type="RefSeq" id="WP_344310939.1">
    <property type="nucleotide sequence ID" value="NZ_BAAANO010000038.1"/>
</dbReference>
<evidence type="ECO:0000256" key="6">
    <source>
        <dbReference type="ARBA" id="ARBA00022692"/>
    </source>
</evidence>
<protein>
    <recommendedName>
        <fullName evidence="10">Transport permease protein</fullName>
    </recommendedName>
</protein>
<feature type="transmembrane region" description="Helical" evidence="10">
    <location>
        <begin position="93"/>
        <end position="118"/>
    </location>
</feature>
<keyword evidence="4 10" id="KW-1003">Cell membrane</keyword>
<feature type="transmembrane region" description="Helical" evidence="10">
    <location>
        <begin position="63"/>
        <end position="87"/>
    </location>
</feature>
<comment type="subcellular location">
    <subcellularLocation>
        <location evidence="1">Cell inner membrane</location>
        <topology evidence="1">Multi-pass membrane protein</topology>
    </subcellularLocation>
    <subcellularLocation>
        <location evidence="10">Cell membrane</location>
        <topology evidence="10">Multi-pass membrane protein</topology>
    </subcellularLocation>
</comment>
<evidence type="ECO:0000256" key="10">
    <source>
        <dbReference type="RuleBase" id="RU361157"/>
    </source>
</evidence>
<evidence type="ECO:0000256" key="4">
    <source>
        <dbReference type="ARBA" id="ARBA00022475"/>
    </source>
</evidence>
<feature type="domain" description="ABC transmembrane type-2" evidence="11">
    <location>
        <begin position="60"/>
        <end position="284"/>
    </location>
</feature>
<comment type="similarity">
    <text evidence="2 10">Belongs to the ABC-2 integral membrane protein family.</text>
</comment>
<dbReference type="InterPro" id="IPR000412">
    <property type="entry name" value="ABC_2_transport"/>
</dbReference>
<evidence type="ECO:0000256" key="2">
    <source>
        <dbReference type="ARBA" id="ARBA00007783"/>
    </source>
</evidence>
<feature type="transmembrane region" description="Helical" evidence="10">
    <location>
        <begin position="263"/>
        <end position="283"/>
    </location>
</feature>
<keyword evidence="13" id="KW-1185">Reference proteome</keyword>
<dbReference type="InterPro" id="IPR013525">
    <property type="entry name" value="ABC2_TM"/>
</dbReference>
<evidence type="ECO:0000256" key="9">
    <source>
        <dbReference type="ARBA" id="ARBA00023251"/>
    </source>
</evidence>
<dbReference type="PANTHER" id="PTHR30413:SF8">
    <property type="entry name" value="TRANSPORT PERMEASE PROTEIN"/>
    <property type="match status" value="1"/>
</dbReference>
<evidence type="ECO:0000256" key="1">
    <source>
        <dbReference type="ARBA" id="ARBA00004429"/>
    </source>
</evidence>
<keyword evidence="5" id="KW-0997">Cell inner membrane</keyword>
<dbReference type="PANTHER" id="PTHR30413">
    <property type="entry name" value="INNER MEMBRANE TRANSPORT PERMEASE"/>
    <property type="match status" value="1"/>
</dbReference>
<keyword evidence="7 10" id="KW-1133">Transmembrane helix</keyword>
<evidence type="ECO:0000256" key="8">
    <source>
        <dbReference type="ARBA" id="ARBA00023136"/>
    </source>
</evidence>
<dbReference type="PROSITE" id="PS51012">
    <property type="entry name" value="ABC_TM2"/>
    <property type="match status" value="1"/>
</dbReference>
<keyword evidence="8 10" id="KW-0472">Membrane</keyword>
<dbReference type="InterPro" id="IPR047817">
    <property type="entry name" value="ABC2_TM_bact-type"/>
</dbReference>
<feature type="transmembrane region" description="Helical" evidence="10">
    <location>
        <begin position="205"/>
        <end position="223"/>
    </location>
</feature>
<feature type="transmembrane region" description="Helical" evidence="10">
    <location>
        <begin position="139"/>
        <end position="161"/>
    </location>
</feature>
<comment type="caution">
    <text evidence="12">The sequence shown here is derived from an EMBL/GenBank/DDBJ whole genome shotgun (WGS) entry which is preliminary data.</text>
</comment>
<feature type="transmembrane region" description="Helical" evidence="10">
    <location>
        <begin position="167"/>
        <end position="193"/>
    </location>
</feature>
<sequence length="293" mass="33370">MSYKDPSTWKTSVSVPSWLLRPVGTRPPLEDYFKQLWRRRHFILAESKSKVAGANSKAIMGNLWLVGNPLLQALMYFVIFGLIMNASRGVDNFLAYLIVGLFHFFLTMRAVSGGVKVIGTGRSMIRAFAFPRASLPISLVLQQLYQFGLTWIVMIVFISVVPPAENITWRVVLIVPALVLQVMFVAGCVFFVARIGHKIPDISNLLSVVTRFWLYGSGVIFPIERFITDPFWQSIVQLNPMWIYLDMQRSALVYGTSIPAWEWIMGAGWALGFLILGFVFFYYGEEEYGRDRN</sequence>
<dbReference type="Proteomes" id="UP001500755">
    <property type="component" value="Unassembled WGS sequence"/>
</dbReference>